<accession>A0A0M9G020</accession>
<dbReference type="OrthoDB" id="262040at2759"/>
<proteinExistence type="predicted"/>
<protein>
    <submittedName>
        <fullName evidence="2">Uncharacterized protein</fullName>
    </submittedName>
</protein>
<dbReference type="VEuPathDB" id="TriTrypDB:LpyrH10_10_0460"/>
<dbReference type="Proteomes" id="UP000037923">
    <property type="component" value="Unassembled WGS sequence"/>
</dbReference>
<feature type="region of interest" description="Disordered" evidence="1">
    <location>
        <begin position="72"/>
        <end position="112"/>
    </location>
</feature>
<evidence type="ECO:0000313" key="2">
    <source>
        <dbReference type="EMBL" id="KPA79439.1"/>
    </source>
</evidence>
<dbReference type="OMA" id="QHHFTHS"/>
<organism evidence="2 3">
    <name type="scientific">Leptomonas pyrrhocoris</name>
    <name type="common">Firebug parasite</name>
    <dbReference type="NCBI Taxonomy" id="157538"/>
    <lineage>
        <taxon>Eukaryota</taxon>
        <taxon>Discoba</taxon>
        <taxon>Euglenozoa</taxon>
        <taxon>Kinetoplastea</taxon>
        <taxon>Metakinetoplastina</taxon>
        <taxon>Trypanosomatida</taxon>
        <taxon>Trypanosomatidae</taxon>
        <taxon>Leishmaniinae</taxon>
        <taxon>Leptomonas</taxon>
    </lineage>
</organism>
<evidence type="ECO:0000256" key="1">
    <source>
        <dbReference type="SAM" id="MobiDB-lite"/>
    </source>
</evidence>
<gene>
    <name evidence="2" type="ORF">ABB37_05277</name>
</gene>
<sequence length="112" mass="11978">MSGSIQRILLGVLTKLGSDSAVIQRAAQQAARAQHNFSRDTLTPASEKAGVWLGAAAKEVYLDLKAAANYLKSKSPPTEASAREEELHKRASTTADSSAASGEKPRQQRPFQ</sequence>
<dbReference type="EMBL" id="LGTL01000010">
    <property type="protein sequence ID" value="KPA79439.1"/>
    <property type="molecule type" value="Genomic_DNA"/>
</dbReference>
<feature type="compositionally biased region" description="Low complexity" evidence="1">
    <location>
        <begin position="92"/>
        <end position="101"/>
    </location>
</feature>
<dbReference type="RefSeq" id="XP_015657878.1">
    <property type="nucleotide sequence ID" value="XM_015803236.1"/>
</dbReference>
<name>A0A0M9G020_LEPPY</name>
<reference evidence="2 3" key="1">
    <citation type="submission" date="2015-07" db="EMBL/GenBank/DDBJ databases">
        <title>High-quality genome of monoxenous trypanosomatid Leptomonas pyrrhocoris.</title>
        <authorList>
            <person name="Flegontov P."/>
            <person name="Butenko A."/>
            <person name="Firsov S."/>
            <person name="Vlcek C."/>
            <person name="Logacheva M.D."/>
            <person name="Field M."/>
            <person name="Filatov D."/>
            <person name="Flegontova O."/>
            <person name="Gerasimov E."/>
            <person name="Jackson A.P."/>
            <person name="Kelly S."/>
            <person name="Opperdoes F."/>
            <person name="O'Reilly A."/>
            <person name="Votypka J."/>
            <person name="Yurchenko V."/>
            <person name="Lukes J."/>
        </authorList>
    </citation>
    <scope>NUCLEOTIDE SEQUENCE [LARGE SCALE GENOMIC DNA]</scope>
    <source>
        <strain evidence="2">H10</strain>
    </source>
</reference>
<keyword evidence="3" id="KW-1185">Reference proteome</keyword>
<comment type="caution">
    <text evidence="2">The sequence shown here is derived from an EMBL/GenBank/DDBJ whole genome shotgun (WGS) entry which is preliminary data.</text>
</comment>
<dbReference type="GeneID" id="26905567"/>
<dbReference type="AlphaFoldDB" id="A0A0M9G020"/>
<evidence type="ECO:0000313" key="3">
    <source>
        <dbReference type="Proteomes" id="UP000037923"/>
    </source>
</evidence>